<evidence type="ECO:0000313" key="10">
    <source>
        <dbReference type="EnsemblMetazoa" id="LLOJ003668-PA"/>
    </source>
</evidence>
<feature type="transmembrane region" description="Helical" evidence="7">
    <location>
        <begin position="429"/>
        <end position="451"/>
    </location>
</feature>
<keyword evidence="4 7" id="KW-1133">Transmembrane helix</keyword>
<evidence type="ECO:0000259" key="8">
    <source>
        <dbReference type="Pfam" id="PF07810"/>
    </source>
</evidence>
<feature type="transmembrane region" description="Helical" evidence="7">
    <location>
        <begin position="255"/>
        <end position="276"/>
    </location>
</feature>
<dbReference type="EMBL" id="GITU01009401">
    <property type="protein sequence ID" value="MBC1178104.1"/>
    <property type="molecule type" value="Transcribed_RNA"/>
</dbReference>
<comment type="similarity">
    <text evidence="2">Belongs to the TMC family.</text>
</comment>
<feature type="domain" description="TMC" evidence="8">
    <location>
        <begin position="417"/>
        <end position="478"/>
    </location>
</feature>
<dbReference type="GO" id="GO:0005886">
    <property type="term" value="C:plasma membrane"/>
    <property type="evidence" value="ECO:0007669"/>
    <property type="project" value="InterPro"/>
</dbReference>
<dbReference type="EMBL" id="AJWK01011608">
    <property type="status" value="NOT_ANNOTATED_CDS"/>
    <property type="molecule type" value="Genomic_DNA"/>
</dbReference>
<feature type="transmembrane region" description="Helical" evidence="7">
    <location>
        <begin position="555"/>
        <end position="580"/>
    </location>
</feature>
<evidence type="ECO:0000256" key="7">
    <source>
        <dbReference type="SAM" id="Phobius"/>
    </source>
</evidence>
<feature type="transmembrane region" description="Helical" evidence="7">
    <location>
        <begin position="499"/>
        <end position="520"/>
    </location>
</feature>
<dbReference type="VEuPathDB" id="VectorBase:LLOJ003668"/>
<keyword evidence="5 7" id="KW-0472">Membrane</keyword>
<evidence type="ECO:0000313" key="9">
    <source>
        <dbReference type="EMBL" id="MBC1178104.1"/>
    </source>
</evidence>
<name>A0A1B0CGV5_LUTLO</name>
<dbReference type="PANTHER" id="PTHR23302">
    <property type="entry name" value="TRANSMEMBRANE CHANNEL-RELATED"/>
    <property type="match status" value="1"/>
</dbReference>
<evidence type="ECO:0000256" key="2">
    <source>
        <dbReference type="ARBA" id="ARBA00006510"/>
    </source>
</evidence>
<reference evidence="11" key="1">
    <citation type="submission" date="2012-05" db="EMBL/GenBank/DDBJ databases">
        <title>Whole Genome Assembly of Lutzomyia longipalpis.</title>
        <authorList>
            <person name="Richards S."/>
            <person name="Qu C."/>
            <person name="Dillon R."/>
            <person name="Worley K."/>
            <person name="Scherer S."/>
            <person name="Batterton M."/>
            <person name="Taylor A."/>
            <person name="Hawes A."/>
            <person name="Hernandez B."/>
            <person name="Kovar C."/>
            <person name="Mandapat C."/>
            <person name="Pham C."/>
            <person name="Qu C."/>
            <person name="Jing C."/>
            <person name="Bess C."/>
            <person name="Bandaranaike D."/>
            <person name="Ngo D."/>
            <person name="Ongeri F."/>
            <person name="Arias F."/>
            <person name="Lara F."/>
            <person name="Weissenberger G."/>
            <person name="Kamau G."/>
            <person name="Han H."/>
            <person name="Shen H."/>
            <person name="Dinh H."/>
            <person name="Khalil I."/>
            <person name="Jones J."/>
            <person name="Shafer J."/>
            <person name="Jayaseelan J."/>
            <person name="Quiroz J."/>
            <person name="Blankenburg K."/>
            <person name="Nguyen L."/>
            <person name="Jackson L."/>
            <person name="Francisco L."/>
            <person name="Tang L.-Y."/>
            <person name="Pu L.-L."/>
            <person name="Perales L."/>
            <person name="Lorensuhewa L."/>
            <person name="Munidasa M."/>
            <person name="Coyle M."/>
            <person name="Taylor M."/>
            <person name="Puazo M."/>
            <person name="Firestine M."/>
            <person name="Scheel M."/>
            <person name="Javaid M."/>
            <person name="Wang M."/>
            <person name="Li M."/>
            <person name="Tabassum N."/>
            <person name="Saada N."/>
            <person name="Osuji N."/>
            <person name="Aqrawi P."/>
            <person name="Fu Q."/>
            <person name="Thornton R."/>
            <person name="Raj R."/>
            <person name="Goodspeed R."/>
            <person name="Mata R."/>
            <person name="Najjar R."/>
            <person name="Gubbala S."/>
            <person name="Lee S."/>
            <person name="Denson S."/>
            <person name="Patil S."/>
            <person name="Macmil S."/>
            <person name="Qi S."/>
            <person name="Matskevitch T."/>
            <person name="Palculict T."/>
            <person name="Mathew T."/>
            <person name="Vee V."/>
            <person name="Velamala V."/>
            <person name="Korchina V."/>
            <person name="Cai W."/>
            <person name="Liu W."/>
            <person name="Dai W."/>
            <person name="Zou X."/>
            <person name="Zhu Y."/>
            <person name="Zhang Y."/>
            <person name="Wu Y.-Q."/>
            <person name="Xin Y."/>
            <person name="Nazarath L."/>
            <person name="Kovar C."/>
            <person name="Han Y."/>
            <person name="Muzny D."/>
            <person name="Gibbs R."/>
        </authorList>
    </citation>
    <scope>NUCLEOTIDE SEQUENCE [LARGE SCALE GENOMIC DNA]</scope>
    <source>
        <strain evidence="11">Jacobina</strain>
    </source>
</reference>
<dbReference type="InterPro" id="IPR012496">
    <property type="entry name" value="TMC_dom"/>
</dbReference>
<accession>A0A1B0CGV5</accession>
<keyword evidence="3 7" id="KW-0812">Transmembrane</keyword>
<reference evidence="10" key="3">
    <citation type="submission" date="2020-05" db="UniProtKB">
        <authorList>
            <consortium name="EnsemblMetazoa"/>
        </authorList>
    </citation>
    <scope>IDENTIFICATION</scope>
    <source>
        <strain evidence="10">Jacobina</strain>
    </source>
</reference>
<feature type="transmembrane region" description="Helical" evidence="7">
    <location>
        <begin position="340"/>
        <end position="360"/>
    </location>
</feature>
<feature type="transmembrane region" description="Helical" evidence="7">
    <location>
        <begin position="156"/>
        <end position="176"/>
    </location>
</feature>
<feature type="transmembrane region" description="Helical" evidence="7">
    <location>
        <begin position="45"/>
        <end position="72"/>
    </location>
</feature>
<dbReference type="VEuPathDB" id="VectorBase:LLONM1_008968"/>
<dbReference type="AlphaFoldDB" id="A0A1B0CGV5"/>
<evidence type="ECO:0000256" key="4">
    <source>
        <dbReference type="ARBA" id="ARBA00022989"/>
    </source>
</evidence>
<evidence type="ECO:0000256" key="6">
    <source>
        <dbReference type="SAM" id="MobiDB-lite"/>
    </source>
</evidence>
<reference evidence="9" key="2">
    <citation type="journal article" date="2020" name="BMC">
        <title>Leishmania infection induces a limited differential gene expression in the sand fly midgut.</title>
        <authorList>
            <person name="Coutinho-Abreu I.V."/>
            <person name="Serafim T.D."/>
            <person name="Meneses C."/>
            <person name="Kamhawi S."/>
            <person name="Oliveira F."/>
            <person name="Valenzuela J.G."/>
        </authorList>
    </citation>
    <scope>NUCLEOTIDE SEQUENCE</scope>
    <source>
        <strain evidence="9">Jacobina</strain>
        <tissue evidence="9">Midgut</tissue>
    </source>
</reference>
<evidence type="ECO:0000256" key="3">
    <source>
        <dbReference type="ARBA" id="ARBA00022692"/>
    </source>
</evidence>
<proteinExistence type="inferred from homology"/>
<dbReference type="PANTHER" id="PTHR23302:SF24">
    <property type="entry name" value="TMC DOMAIN-CONTAINING PROTEIN"/>
    <property type="match status" value="1"/>
</dbReference>
<dbReference type="EnsemblMetazoa" id="LLOJ003668-RA">
    <property type="protein sequence ID" value="LLOJ003668-PA"/>
    <property type="gene ID" value="LLOJ003668"/>
</dbReference>
<sequence>GFDQIKWQRRKVWQQLQAKWTECLAKIELWKGSLKRIEGNFGTGVVAYFLFLRWMMFLNLGIFLIILAFVVLPQIFLTASAGDDECTIDVPNSTACCAEDYFNGTSDFSVVDIIQGTGIMEKTLMFYGMYSNEIYGYHAEVNTSLIGFTKSLYYDLPLAFVCTTLACFLVSLVAIVRAASREFKDRLVEGEGQFYQYCNLIFGGWDFCIHNEKSAEIKHKAVFNEIKGLLLAKKMEFERFNRTSDIMAKLIVMRFFINCIVLGILAASAVVIYYLLNVSLAYLDPNFTPESILSPFSHAREKSFLVTPAIVEDIFRDVDDAAGAEERTLSDQLVVLFYEFLPYMAIVLLNFLVPILFNYLVQFEQYSPVFVIKMALLRTILLRLSSLGVLLSRFYVLVSPQVGDEVCYNAQRGTPQCWETFVGQQLYKLFIIDFVTHIFVTFFINFPRALIAQHVNTKLARFVGEQDFELSKHVLDIFACLCNSKPSEIHYRASRSKSLFMFILLLSFAIAVAPVVYAVAELHPSRSCGPFRGLQSVWAAAIEAFMKMPAFVQNVIFFFGTAAFAVPAFIILILLLYYYYAVSAANKHMVMVLKNQLVLEGRDKQFLLNRLSSFIKQQQDYQKKMRQAEMRANRDSRTSRNAGEREAD</sequence>
<dbReference type="InterPro" id="IPR038900">
    <property type="entry name" value="TMC"/>
</dbReference>
<feature type="region of interest" description="Disordered" evidence="6">
    <location>
        <begin position="624"/>
        <end position="648"/>
    </location>
</feature>
<keyword evidence="11" id="KW-1185">Reference proteome</keyword>
<dbReference type="Pfam" id="PF07810">
    <property type="entry name" value="TMC"/>
    <property type="match status" value="1"/>
</dbReference>
<feature type="transmembrane region" description="Helical" evidence="7">
    <location>
        <begin position="380"/>
        <end position="398"/>
    </location>
</feature>
<dbReference type="GO" id="GO:0008381">
    <property type="term" value="F:mechanosensitive monoatomic ion channel activity"/>
    <property type="evidence" value="ECO:0007669"/>
    <property type="project" value="TreeGrafter"/>
</dbReference>
<comment type="subcellular location">
    <subcellularLocation>
        <location evidence="1">Membrane</location>
        <topology evidence="1">Multi-pass membrane protein</topology>
    </subcellularLocation>
</comment>
<dbReference type="Proteomes" id="UP000092461">
    <property type="component" value="Unassembled WGS sequence"/>
</dbReference>
<evidence type="ECO:0000256" key="5">
    <source>
        <dbReference type="ARBA" id="ARBA00023136"/>
    </source>
</evidence>
<evidence type="ECO:0000256" key="1">
    <source>
        <dbReference type="ARBA" id="ARBA00004141"/>
    </source>
</evidence>
<protein>
    <submittedName>
        <fullName evidence="9">Putative transmembrane channel-like protein 7</fullName>
    </submittedName>
</protein>
<organism evidence="10 11">
    <name type="scientific">Lutzomyia longipalpis</name>
    <name type="common">Sand fly</name>
    <dbReference type="NCBI Taxonomy" id="7200"/>
    <lineage>
        <taxon>Eukaryota</taxon>
        <taxon>Metazoa</taxon>
        <taxon>Ecdysozoa</taxon>
        <taxon>Arthropoda</taxon>
        <taxon>Hexapoda</taxon>
        <taxon>Insecta</taxon>
        <taxon>Pterygota</taxon>
        <taxon>Neoptera</taxon>
        <taxon>Endopterygota</taxon>
        <taxon>Diptera</taxon>
        <taxon>Nematocera</taxon>
        <taxon>Psychodoidea</taxon>
        <taxon>Psychodidae</taxon>
        <taxon>Lutzomyia</taxon>
        <taxon>Lutzomyia</taxon>
    </lineage>
</organism>
<dbReference type="VEuPathDB" id="VectorBase:LLONM1_011902"/>
<evidence type="ECO:0000313" key="11">
    <source>
        <dbReference type="Proteomes" id="UP000092461"/>
    </source>
</evidence>